<feature type="compositionally biased region" description="Acidic residues" evidence="6">
    <location>
        <begin position="283"/>
        <end position="296"/>
    </location>
</feature>
<evidence type="ECO:0000313" key="8">
    <source>
        <dbReference type="EMBL" id="ACO66620.1"/>
    </source>
</evidence>
<evidence type="ECO:0000259" key="7">
    <source>
        <dbReference type="Pfam" id="PF07992"/>
    </source>
</evidence>
<evidence type="ECO:0000256" key="5">
    <source>
        <dbReference type="SAM" id="Coils"/>
    </source>
</evidence>
<dbReference type="PANTHER" id="PTHR43735:SF3">
    <property type="entry name" value="FERROPTOSIS SUPPRESSOR PROTEIN 1"/>
    <property type="match status" value="1"/>
</dbReference>
<dbReference type="GO" id="GO:0004174">
    <property type="term" value="F:electron-transferring-flavoprotein dehydrogenase activity"/>
    <property type="evidence" value="ECO:0007669"/>
    <property type="project" value="TreeGrafter"/>
</dbReference>
<keyword evidence="5" id="KW-0175">Coiled coil</keyword>
<feature type="domain" description="FAD/NAD(P)-binding" evidence="7">
    <location>
        <begin position="600"/>
        <end position="885"/>
    </location>
</feature>
<dbReference type="PRINTS" id="PR00368">
    <property type="entry name" value="FADPNR"/>
</dbReference>
<dbReference type="OrthoDB" id="202203at2759"/>
<accession>C1EF00</accession>
<evidence type="ECO:0000256" key="6">
    <source>
        <dbReference type="SAM" id="MobiDB-lite"/>
    </source>
</evidence>
<gene>
    <name evidence="8" type="ORF">MICPUN_62802</name>
</gene>
<evidence type="ECO:0000256" key="2">
    <source>
        <dbReference type="ARBA" id="ARBA00022630"/>
    </source>
</evidence>
<organism evidence="8 9">
    <name type="scientific">Micromonas commoda (strain RCC299 / NOUM17 / CCMP2709)</name>
    <name type="common">Picoplanktonic green alga</name>
    <dbReference type="NCBI Taxonomy" id="296587"/>
    <lineage>
        <taxon>Eukaryota</taxon>
        <taxon>Viridiplantae</taxon>
        <taxon>Chlorophyta</taxon>
        <taxon>Mamiellophyceae</taxon>
        <taxon>Mamiellales</taxon>
        <taxon>Mamiellaceae</taxon>
        <taxon>Micromonas</taxon>
    </lineage>
</organism>
<keyword evidence="3" id="KW-0274">FAD</keyword>
<reference evidence="8 9" key="1">
    <citation type="journal article" date="2009" name="Science">
        <title>Green evolution and dynamic adaptations revealed by genomes of the marine picoeukaryotes Micromonas.</title>
        <authorList>
            <person name="Worden A.Z."/>
            <person name="Lee J.H."/>
            <person name="Mock T."/>
            <person name="Rouze P."/>
            <person name="Simmons M.P."/>
            <person name="Aerts A.L."/>
            <person name="Allen A.E."/>
            <person name="Cuvelier M.L."/>
            <person name="Derelle E."/>
            <person name="Everett M.V."/>
            <person name="Foulon E."/>
            <person name="Grimwood J."/>
            <person name="Gundlach H."/>
            <person name="Henrissat B."/>
            <person name="Napoli C."/>
            <person name="McDonald S.M."/>
            <person name="Parker M.S."/>
            <person name="Rombauts S."/>
            <person name="Salamov A."/>
            <person name="Von Dassow P."/>
            <person name="Badger J.H."/>
            <person name="Coutinho P.M."/>
            <person name="Demir E."/>
            <person name="Dubchak I."/>
            <person name="Gentemann C."/>
            <person name="Eikrem W."/>
            <person name="Gready J.E."/>
            <person name="John U."/>
            <person name="Lanier W."/>
            <person name="Lindquist E.A."/>
            <person name="Lucas S."/>
            <person name="Mayer K.F."/>
            <person name="Moreau H."/>
            <person name="Not F."/>
            <person name="Otillar R."/>
            <person name="Panaud O."/>
            <person name="Pangilinan J."/>
            <person name="Paulsen I."/>
            <person name="Piegu B."/>
            <person name="Poliakov A."/>
            <person name="Robbens S."/>
            <person name="Schmutz J."/>
            <person name="Toulza E."/>
            <person name="Wyss T."/>
            <person name="Zelensky A."/>
            <person name="Zhou K."/>
            <person name="Armbrust E.V."/>
            <person name="Bhattacharya D."/>
            <person name="Goodenough U.W."/>
            <person name="Van de Peer Y."/>
            <person name="Grigoriev I.V."/>
        </authorList>
    </citation>
    <scope>NUCLEOTIDE SEQUENCE [LARGE SCALE GENOMIC DNA]</scope>
    <source>
        <strain evidence="9">RCC299 / NOUM17</strain>
    </source>
</reference>
<dbReference type="Proteomes" id="UP000002009">
    <property type="component" value="Chromosome 11"/>
</dbReference>
<dbReference type="eggNOG" id="KOG2495">
    <property type="taxonomic scope" value="Eukaryota"/>
</dbReference>
<dbReference type="InterPro" id="IPR036188">
    <property type="entry name" value="FAD/NAD-bd_sf"/>
</dbReference>
<dbReference type="KEGG" id="mis:MICPUN_62802"/>
<dbReference type="STRING" id="296587.C1EF00"/>
<keyword evidence="2" id="KW-0285">Flavoprotein</keyword>
<feature type="compositionally biased region" description="Acidic residues" evidence="6">
    <location>
        <begin position="407"/>
        <end position="417"/>
    </location>
</feature>
<dbReference type="PANTHER" id="PTHR43735">
    <property type="entry name" value="APOPTOSIS-INDUCING FACTOR 1"/>
    <property type="match status" value="1"/>
</dbReference>
<dbReference type="AlphaFoldDB" id="C1EF00"/>
<evidence type="ECO:0000256" key="1">
    <source>
        <dbReference type="ARBA" id="ARBA00006442"/>
    </source>
</evidence>
<sequence>MVSTIAGLTVDLAYAIHNLYKEVKARIDAAEHLPNTCRRCVRLIDQIDGMVDGCNVDDKRTRTILENISSCMEELDDLIDRMIKLGATKQGGGGVCICLNVASAGKDAMKVEDDLERTEEELRKHLDSLVQATQLHTYSTRTSNKLEQVDSRRFWDEHFGDMREVSVKAVAEALNHECETKNLGVDTATVVQLTKDCFSGKETVTVLGFGEVFNKASIPDTMVSLAKRARAKTSLLAIKVYNFESKTVDQNLYPGFVMCKDTDSLRVFRSLVMTHAMTLADEESSSDDSEFDFDGEESTRPAPGAKSKKAKVTVEDLDALPPEYRFLAAGEFTFFLDDCEMRVQRKQEKSMCGMDTLQKVCIVRDDDLPEELRPRKKEKSRKPRLSASASEKDTAWEKSSQGTSAAGDDDADGGADAEDVAQSIMQKAAEEIAARDCVSVAAAIRAPLVLHGLRVAAKKVGVPEESVTFLVEVDQLRQAAEAISPTSAGALSMPRLRLVKASAKNIAERFLSAVSAFKLPVAPETSAAAIKAVDRYAGLADEEDPLPGLDHGMLEALRGPFDEVEAAMAPALEVLQRKNATVNKVVDVAKKKKWTGPKKNVVICGGGIGGAWCAYHLDNDEQERFHVTVVDPKNYFEDPTTQPMLMCDPGKVEEGRFANSIAPYGKVVAKGKHVCGFVQSISKTHVEVGNERTIVPFDYLILAMGSSYASNIKVVNPSVEYRWKQHQAELISMKNAANILVIGGGLVGVEIAGNAADRLHKANGGERKKVILVHAGPYLLPRAKNAHKYVYDYLTSLGVEIHLNQRVVEFDDMLQSYTSDTGETFSAGKVYRCTGPRANTQALKDAQSDSVIQAALDEKGFVKVDDHLRLHDAPHIFAVGDIVESRMFPSTGAHVVTGIVAAERTANFATVQGVVAVENIIRTVQGEEALMSLDPSRNVNGQSLSIDLGPEQGVAVIKYEEADISSRTGCPSQTRYRASSSL</sequence>
<dbReference type="GO" id="GO:0050660">
    <property type="term" value="F:flavin adenine dinucleotide binding"/>
    <property type="evidence" value="ECO:0007669"/>
    <property type="project" value="TreeGrafter"/>
</dbReference>
<feature type="coiled-coil region" evidence="5">
    <location>
        <begin position="101"/>
        <end position="135"/>
    </location>
</feature>
<dbReference type="SUPFAM" id="SSF51905">
    <property type="entry name" value="FAD/NAD(P)-binding domain"/>
    <property type="match status" value="1"/>
</dbReference>
<evidence type="ECO:0000313" key="9">
    <source>
        <dbReference type="Proteomes" id="UP000002009"/>
    </source>
</evidence>
<dbReference type="OMA" id="DIVESRM"/>
<dbReference type="EMBL" id="CP001330">
    <property type="protein sequence ID" value="ACO66620.1"/>
    <property type="molecule type" value="Genomic_DNA"/>
</dbReference>
<feature type="compositionally biased region" description="Basic residues" evidence="6">
    <location>
        <begin position="374"/>
        <end position="384"/>
    </location>
</feature>
<proteinExistence type="inferred from homology"/>
<comment type="similarity">
    <text evidence="1">Belongs to the FAD-dependent oxidoreductase family.</text>
</comment>
<evidence type="ECO:0000256" key="3">
    <source>
        <dbReference type="ARBA" id="ARBA00022827"/>
    </source>
</evidence>
<feature type="region of interest" description="Disordered" evidence="6">
    <location>
        <begin position="283"/>
        <end position="310"/>
    </location>
</feature>
<keyword evidence="9" id="KW-1185">Reference proteome</keyword>
<protein>
    <recommendedName>
        <fullName evidence="7">FAD/NAD(P)-binding domain-containing protein</fullName>
    </recommendedName>
</protein>
<dbReference type="InterPro" id="IPR023753">
    <property type="entry name" value="FAD/NAD-binding_dom"/>
</dbReference>
<dbReference type="GO" id="GO:0005737">
    <property type="term" value="C:cytoplasm"/>
    <property type="evidence" value="ECO:0007669"/>
    <property type="project" value="TreeGrafter"/>
</dbReference>
<dbReference type="Pfam" id="PF07992">
    <property type="entry name" value="Pyr_redox_2"/>
    <property type="match status" value="1"/>
</dbReference>
<keyword evidence="4" id="KW-0560">Oxidoreductase</keyword>
<name>C1EF00_MICCC</name>
<dbReference type="InParanoid" id="C1EF00"/>
<feature type="region of interest" description="Disordered" evidence="6">
    <location>
        <begin position="372"/>
        <end position="417"/>
    </location>
</feature>
<dbReference type="GeneID" id="8247492"/>
<dbReference type="Gene3D" id="3.50.50.100">
    <property type="match status" value="1"/>
</dbReference>
<dbReference type="RefSeq" id="XP_002505362.1">
    <property type="nucleotide sequence ID" value="XM_002505316.1"/>
</dbReference>
<evidence type="ECO:0000256" key="4">
    <source>
        <dbReference type="ARBA" id="ARBA00023002"/>
    </source>
</evidence>